<dbReference type="InterPro" id="IPR028978">
    <property type="entry name" value="Chorismate_lyase_/UTRA_dom_sf"/>
</dbReference>
<dbReference type="PROSITE" id="PS50949">
    <property type="entry name" value="HTH_GNTR"/>
    <property type="match status" value="1"/>
</dbReference>
<dbReference type="InterPro" id="IPR011663">
    <property type="entry name" value="UTRA"/>
</dbReference>
<dbReference type="InterPro" id="IPR050679">
    <property type="entry name" value="Bact_HTH_transcr_reg"/>
</dbReference>
<dbReference type="InterPro" id="IPR036388">
    <property type="entry name" value="WH-like_DNA-bd_sf"/>
</dbReference>
<reference evidence="5 6" key="1">
    <citation type="submission" date="2016-10" db="EMBL/GenBank/DDBJ databases">
        <authorList>
            <person name="de Groot N.N."/>
        </authorList>
    </citation>
    <scope>NUCLEOTIDE SEQUENCE [LARGE SCALE GENOMIC DNA]</scope>
    <source>
        <strain evidence="5 6">CPCC 201354</strain>
    </source>
</reference>
<name>A0A1G8IN94_9ACTN</name>
<dbReference type="SMART" id="SM00345">
    <property type="entry name" value="HTH_GNTR"/>
    <property type="match status" value="1"/>
</dbReference>
<dbReference type="PANTHER" id="PTHR44846">
    <property type="entry name" value="MANNOSYL-D-GLYCERATE TRANSPORT/METABOLISM SYSTEM REPRESSOR MNGR-RELATED"/>
    <property type="match status" value="1"/>
</dbReference>
<dbReference type="SUPFAM" id="SSF46785">
    <property type="entry name" value="Winged helix' DNA-binding domain"/>
    <property type="match status" value="1"/>
</dbReference>
<accession>A0A1G8IN94</accession>
<dbReference type="EMBL" id="FNCN01000038">
    <property type="protein sequence ID" value="SDI20385.1"/>
    <property type="molecule type" value="Genomic_DNA"/>
</dbReference>
<evidence type="ECO:0000259" key="4">
    <source>
        <dbReference type="PROSITE" id="PS50949"/>
    </source>
</evidence>
<dbReference type="Pfam" id="PF00392">
    <property type="entry name" value="GntR"/>
    <property type="match status" value="1"/>
</dbReference>
<dbReference type="STRING" id="504805.SAMN05421505_13819"/>
<dbReference type="Gene3D" id="1.10.10.10">
    <property type="entry name" value="Winged helix-like DNA-binding domain superfamily/Winged helix DNA-binding domain"/>
    <property type="match status" value="1"/>
</dbReference>
<protein>
    <submittedName>
        <fullName evidence="5">DNA-binding transcriptional regulator, GntR family</fullName>
    </submittedName>
</protein>
<gene>
    <name evidence="5" type="ORF">SAMN05421505_13819</name>
</gene>
<dbReference type="InterPro" id="IPR000524">
    <property type="entry name" value="Tscrpt_reg_HTH_GntR"/>
</dbReference>
<organism evidence="5 6">
    <name type="scientific">Sinosporangium album</name>
    <dbReference type="NCBI Taxonomy" id="504805"/>
    <lineage>
        <taxon>Bacteria</taxon>
        <taxon>Bacillati</taxon>
        <taxon>Actinomycetota</taxon>
        <taxon>Actinomycetes</taxon>
        <taxon>Streptosporangiales</taxon>
        <taxon>Streptosporangiaceae</taxon>
        <taxon>Sinosporangium</taxon>
    </lineage>
</organism>
<proteinExistence type="predicted"/>
<evidence type="ECO:0000256" key="1">
    <source>
        <dbReference type="ARBA" id="ARBA00023015"/>
    </source>
</evidence>
<evidence type="ECO:0000313" key="5">
    <source>
        <dbReference type="EMBL" id="SDI20385.1"/>
    </source>
</evidence>
<dbReference type="SMART" id="SM00866">
    <property type="entry name" value="UTRA"/>
    <property type="match status" value="1"/>
</dbReference>
<dbReference type="Pfam" id="PF07702">
    <property type="entry name" value="UTRA"/>
    <property type="match status" value="1"/>
</dbReference>
<keyword evidence="1" id="KW-0805">Transcription regulation</keyword>
<dbReference type="CDD" id="cd07377">
    <property type="entry name" value="WHTH_GntR"/>
    <property type="match status" value="1"/>
</dbReference>
<dbReference type="AlphaFoldDB" id="A0A1G8IN94"/>
<dbReference type="GO" id="GO:0045892">
    <property type="term" value="P:negative regulation of DNA-templated transcription"/>
    <property type="evidence" value="ECO:0007669"/>
    <property type="project" value="TreeGrafter"/>
</dbReference>
<dbReference type="Proteomes" id="UP000198923">
    <property type="component" value="Unassembled WGS sequence"/>
</dbReference>
<sequence length="233" mass="25964">MPVARFPEVLNDLRTKILDGTYPAGEPLPHTEELMREYGCSRHVITSAMRELKAEGRVRRAANKGMIVQRPPAVIEIPMAVERRNEPIVFMNACMSAGTTGRLIEQAPQTVLPPGEILESLRLGPDHPVLYFEGHGVVDDQIVCLDQWYLATEEPEAKASSADPSSDVLDIHTQIHLADPKEASQLRVSRGSPLLDITRIAYDDTGQPLHLLRRLINPQRIHIVDQRLPPTSP</sequence>
<evidence type="ECO:0000256" key="3">
    <source>
        <dbReference type="ARBA" id="ARBA00023163"/>
    </source>
</evidence>
<dbReference type="RefSeq" id="WP_176955698.1">
    <property type="nucleotide sequence ID" value="NZ_FNCN01000038.1"/>
</dbReference>
<keyword evidence="3" id="KW-0804">Transcription</keyword>
<dbReference type="PANTHER" id="PTHR44846:SF17">
    <property type="entry name" value="GNTR-FAMILY TRANSCRIPTIONAL REGULATOR"/>
    <property type="match status" value="1"/>
</dbReference>
<evidence type="ECO:0000256" key="2">
    <source>
        <dbReference type="ARBA" id="ARBA00023125"/>
    </source>
</evidence>
<dbReference type="SUPFAM" id="SSF64288">
    <property type="entry name" value="Chorismate lyase-like"/>
    <property type="match status" value="1"/>
</dbReference>
<feature type="domain" description="HTH gntR-type" evidence="4">
    <location>
        <begin position="3"/>
        <end position="71"/>
    </location>
</feature>
<keyword evidence="6" id="KW-1185">Reference proteome</keyword>
<dbReference type="GO" id="GO:0003700">
    <property type="term" value="F:DNA-binding transcription factor activity"/>
    <property type="evidence" value="ECO:0007669"/>
    <property type="project" value="InterPro"/>
</dbReference>
<evidence type="ECO:0000313" key="6">
    <source>
        <dbReference type="Proteomes" id="UP000198923"/>
    </source>
</evidence>
<keyword evidence="2 5" id="KW-0238">DNA-binding</keyword>
<dbReference type="Gene3D" id="3.40.1410.10">
    <property type="entry name" value="Chorismate lyase-like"/>
    <property type="match status" value="1"/>
</dbReference>
<dbReference type="InterPro" id="IPR036390">
    <property type="entry name" value="WH_DNA-bd_sf"/>
</dbReference>
<dbReference type="GO" id="GO:0003677">
    <property type="term" value="F:DNA binding"/>
    <property type="evidence" value="ECO:0007669"/>
    <property type="project" value="UniProtKB-KW"/>
</dbReference>